<accession>A0A0R2ERB6</accession>
<keyword evidence="1" id="KW-0472">Membrane</keyword>
<feature type="transmembrane region" description="Helical" evidence="1">
    <location>
        <begin position="57"/>
        <end position="83"/>
    </location>
</feature>
<dbReference type="RefSeq" id="WP_054732851.1">
    <property type="nucleotide sequence ID" value="NZ_AYZM01000158.1"/>
</dbReference>
<dbReference type="PATRIC" id="fig|1423804.4.peg.2289"/>
<keyword evidence="4" id="KW-1185">Reference proteome</keyword>
<dbReference type="EMBL" id="AYZM01000158">
    <property type="protein sequence ID" value="KRN18243.1"/>
    <property type="molecule type" value="Genomic_DNA"/>
</dbReference>
<evidence type="ECO:0000313" key="3">
    <source>
        <dbReference type="EMBL" id="KRN18243.1"/>
    </source>
</evidence>
<dbReference type="PANTHER" id="PTHR14969:SF13">
    <property type="entry name" value="AT30094P"/>
    <property type="match status" value="1"/>
</dbReference>
<dbReference type="PANTHER" id="PTHR14969">
    <property type="entry name" value="SPHINGOSINE-1-PHOSPHATE PHOSPHOHYDROLASE"/>
    <property type="match status" value="1"/>
</dbReference>
<dbReference type="InterPro" id="IPR000326">
    <property type="entry name" value="PAP2/HPO"/>
</dbReference>
<protein>
    <recommendedName>
        <fullName evidence="2">Phosphatidic acid phosphatase type 2/haloperoxidase domain-containing protein</fullName>
    </recommendedName>
</protein>
<feature type="transmembrane region" description="Helical" evidence="1">
    <location>
        <begin position="160"/>
        <end position="179"/>
    </location>
</feature>
<dbReference type="Gene3D" id="1.20.144.10">
    <property type="entry name" value="Phosphatidic acid phosphatase type 2/haloperoxidase"/>
    <property type="match status" value="2"/>
</dbReference>
<evidence type="ECO:0000259" key="2">
    <source>
        <dbReference type="SMART" id="SM00014"/>
    </source>
</evidence>
<feature type="transmembrane region" description="Helical" evidence="1">
    <location>
        <begin position="90"/>
        <end position="112"/>
    </location>
</feature>
<evidence type="ECO:0000313" key="4">
    <source>
        <dbReference type="Proteomes" id="UP000051442"/>
    </source>
</evidence>
<feature type="transmembrane region" description="Helical" evidence="1">
    <location>
        <begin position="12"/>
        <end position="34"/>
    </location>
</feature>
<name>A0A0R2ERB6_9LACO</name>
<dbReference type="STRING" id="1423804.FD14_GL002107"/>
<comment type="caution">
    <text evidence="3">The sequence shown here is derived from an EMBL/GenBank/DDBJ whole genome shotgun (WGS) entry which is preliminary data.</text>
</comment>
<keyword evidence="1" id="KW-1133">Transmembrane helix</keyword>
<evidence type="ECO:0000256" key="1">
    <source>
        <dbReference type="SAM" id="Phobius"/>
    </source>
</evidence>
<sequence>MRLKTTSDTTPQLPWLVVDWLAMILLSLSVKFWLPLQQFDQQTSHWVHQWATASRTFIFNGVTLSGSPILTLVLGMLIALLFISREDLTHAALVLSSVLGVQVIAWCLKHVIQRPRPLASLTLTQGFSFPSGHVVGATMLVLIICHYWHPQTVRNRVLELVIAIGWLALVALSRVYLQAHYPTDVVGAMLLAWSCWQTVRYGFERYRSRQVVQNIN</sequence>
<dbReference type="Proteomes" id="UP000051442">
    <property type="component" value="Unassembled WGS sequence"/>
</dbReference>
<keyword evidence="1" id="KW-0812">Transmembrane</keyword>
<feature type="transmembrane region" description="Helical" evidence="1">
    <location>
        <begin position="132"/>
        <end position="148"/>
    </location>
</feature>
<feature type="transmembrane region" description="Helical" evidence="1">
    <location>
        <begin position="185"/>
        <end position="203"/>
    </location>
</feature>
<dbReference type="OrthoDB" id="9789113at2"/>
<feature type="domain" description="Phosphatidic acid phosphatase type 2/haloperoxidase" evidence="2">
    <location>
        <begin position="91"/>
        <end position="200"/>
    </location>
</feature>
<dbReference type="SUPFAM" id="SSF48317">
    <property type="entry name" value="Acid phosphatase/Vanadium-dependent haloperoxidase"/>
    <property type="match status" value="1"/>
</dbReference>
<gene>
    <name evidence="3" type="ORF">FD14_GL002107</name>
</gene>
<organism evidence="3 4">
    <name type="scientific">Secundilactobacillus similis DSM 23365 = JCM 2765</name>
    <dbReference type="NCBI Taxonomy" id="1423804"/>
    <lineage>
        <taxon>Bacteria</taxon>
        <taxon>Bacillati</taxon>
        <taxon>Bacillota</taxon>
        <taxon>Bacilli</taxon>
        <taxon>Lactobacillales</taxon>
        <taxon>Lactobacillaceae</taxon>
        <taxon>Secundilactobacillus</taxon>
    </lineage>
</organism>
<dbReference type="CDD" id="cd03392">
    <property type="entry name" value="PAP2_like_2"/>
    <property type="match status" value="1"/>
</dbReference>
<dbReference type="Pfam" id="PF01569">
    <property type="entry name" value="PAP2"/>
    <property type="match status" value="1"/>
</dbReference>
<reference evidence="3 4" key="1">
    <citation type="journal article" date="2015" name="Genome Announc.">
        <title>Expanding the biotechnology potential of lactobacilli through comparative genomics of 213 strains and associated genera.</title>
        <authorList>
            <person name="Sun Z."/>
            <person name="Harris H.M."/>
            <person name="McCann A."/>
            <person name="Guo C."/>
            <person name="Argimon S."/>
            <person name="Zhang W."/>
            <person name="Yang X."/>
            <person name="Jeffery I.B."/>
            <person name="Cooney J.C."/>
            <person name="Kagawa T.F."/>
            <person name="Liu W."/>
            <person name="Song Y."/>
            <person name="Salvetti E."/>
            <person name="Wrobel A."/>
            <person name="Rasinkangas P."/>
            <person name="Parkhill J."/>
            <person name="Rea M.C."/>
            <person name="O'Sullivan O."/>
            <person name="Ritari J."/>
            <person name="Douillard F.P."/>
            <person name="Paul Ross R."/>
            <person name="Yang R."/>
            <person name="Briner A.E."/>
            <person name="Felis G.E."/>
            <person name="de Vos W.M."/>
            <person name="Barrangou R."/>
            <person name="Klaenhammer T.R."/>
            <person name="Caufield P.W."/>
            <person name="Cui Y."/>
            <person name="Zhang H."/>
            <person name="O'Toole P.W."/>
        </authorList>
    </citation>
    <scope>NUCLEOTIDE SEQUENCE [LARGE SCALE GENOMIC DNA]</scope>
    <source>
        <strain evidence="3 4">DSM 23365</strain>
    </source>
</reference>
<dbReference type="AlphaFoldDB" id="A0A0R2ERB6"/>
<proteinExistence type="predicted"/>
<dbReference type="SMART" id="SM00014">
    <property type="entry name" value="acidPPc"/>
    <property type="match status" value="1"/>
</dbReference>
<dbReference type="InterPro" id="IPR036938">
    <property type="entry name" value="PAP2/HPO_sf"/>
</dbReference>